<sequence length="890" mass="103575">MLENCHLKNKYYFFSFFLILSSTLFSQIKGQVKDDKGNLMPNVNVVLLDSVKEIETFAITDKLGEFIISDFILGNKTIQVKKPNFILLEEDIIVNKKQIDLGTFTLQNEDAIALKEVIVKATDNFYKKDTTEFEASKYRTGKELNVEDLIKNIPGATVDKDGRIKIGKKDVQAVLVEGDDLFDKGYSLLTQAMNDQSVAKIQVINNHTKNKLTKDVYDSDALAINLILDEKAKNQWNGSALLSSTSYIENRQQIRLNLMNFSKKRKVVTLFNYNTIGFDEMKGVDYLIKNQFSSTYNFDQLNDNKSLPNLANLYQDNYQFEDNRTNFNNDKIGVVNFINSFKTSKLQVLGIYNRIEKNNYIDEIENYNDNETQFVNNQNSQWNKKIDNYFGKIEWNKELTKNSNLNITNRSFILNERNANDFLFNNSSIYLKGSIETNSIETQGIYTNKLDSTKLITIVAKHLYQNRPYDFIETNPIFKDVFNNQDLLHLKQKIINRQNYIGLKSSFFNKVSKAGNYFITLGMDHQSVNLTTNYKGFNEEFSKAFLLENSINNLEYNQNKIYLILGFEKKWKSFELKSSLPILYFSTLIKKDLSLKENNFFASPKIDLTYDKRRFGKITFSYNYQLTPTSFDAYYQELIYKGNRQFITNNILEYNIFGGSLFNVNYTKSKGMNNGFELGLMYQIQNKSIGYNSTFNSNYTVNEQVIVDGIEIINPSFTYKYFIYPIKTKIQFNSNYSIIKSTSIANENLIHNQFKSIVFGMDVKSGFTSFWNYELGTKLSINKSKNQLNSYNYNNIDAYTNVYFNLSKQTTLDINYEYYNFGGQNQTATNFLDMKLFYQLKKSKMKFFVKGNNLFNTKEIKRTLVTPVAERYFTQRLLPLHILLGVNINF</sequence>
<dbReference type="Gene3D" id="2.60.40.1120">
    <property type="entry name" value="Carboxypeptidase-like, regulatory domain"/>
    <property type="match status" value="1"/>
</dbReference>
<reference evidence="1" key="1">
    <citation type="submission" date="2020-06" db="EMBL/GenBank/DDBJ databases">
        <authorList>
            <person name="Dong N."/>
        </authorList>
    </citation>
    <scope>NUCLEOTIDE SEQUENCE</scope>
    <source>
        <strain evidence="1">210</strain>
    </source>
</reference>
<keyword evidence="1" id="KW-0121">Carboxypeptidase</keyword>
<reference evidence="1" key="2">
    <citation type="journal article" date="2022" name="Sci. Total Environ.">
        <title>Prevalence, transmission, and molecular epidemiology of tet(X)-positive bacteria among humans, animals, and environmental niches in China: An epidemiological, and genomic-based study.</title>
        <authorList>
            <person name="Dong N."/>
            <person name="Zeng Y."/>
            <person name="Cai C."/>
            <person name="Sun C."/>
            <person name="Lu J."/>
            <person name="Liu C."/>
            <person name="Zhou H."/>
            <person name="Sun Q."/>
            <person name="Shu L."/>
            <person name="Wang H."/>
            <person name="Wang Y."/>
            <person name="Wang S."/>
            <person name="Wu C."/>
            <person name="Chan E.W."/>
            <person name="Chen G."/>
            <person name="Shen Z."/>
            <person name="Chen S."/>
            <person name="Zhang R."/>
        </authorList>
    </citation>
    <scope>NUCLEOTIDE SEQUENCE</scope>
    <source>
        <strain evidence="1">210</strain>
    </source>
</reference>
<protein>
    <submittedName>
        <fullName evidence="1">Carboxypeptidase regulatory-like domain-containing protein</fullName>
    </submittedName>
</protein>
<dbReference type="InterPro" id="IPR008969">
    <property type="entry name" value="CarboxyPept-like_regulatory"/>
</dbReference>
<dbReference type="EMBL" id="JACALR010000005">
    <property type="protein sequence ID" value="MDM1551827.1"/>
    <property type="molecule type" value="Genomic_DNA"/>
</dbReference>
<dbReference type="SUPFAM" id="SSF49464">
    <property type="entry name" value="Carboxypeptidase regulatory domain-like"/>
    <property type="match status" value="1"/>
</dbReference>
<dbReference type="AlphaFoldDB" id="A0AAW7DL54"/>
<evidence type="ECO:0000313" key="1">
    <source>
        <dbReference type="EMBL" id="MDM1551827.1"/>
    </source>
</evidence>
<evidence type="ECO:0000313" key="2">
    <source>
        <dbReference type="Proteomes" id="UP001173578"/>
    </source>
</evidence>
<name>A0AAW7DL54_9FLAO</name>
<dbReference type="GO" id="GO:0004180">
    <property type="term" value="F:carboxypeptidase activity"/>
    <property type="evidence" value="ECO:0007669"/>
    <property type="project" value="UniProtKB-KW"/>
</dbReference>
<proteinExistence type="predicted"/>
<comment type="caution">
    <text evidence="1">The sequence shown here is derived from an EMBL/GenBank/DDBJ whole genome shotgun (WGS) entry which is preliminary data.</text>
</comment>
<dbReference type="Proteomes" id="UP001173578">
    <property type="component" value="Unassembled WGS sequence"/>
</dbReference>
<keyword evidence="1" id="KW-0645">Protease</keyword>
<accession>A0AAW7DL54</accession>
<gene>
    <name evidence="1" type="ORF">HX095_11440</name>
</gene>
<organism evidence="1 2">
    <name type="scientific">Empedobacter falsenii</name>
    <dbReference type="NCBI Taxonomy" id="343874"/>
    <lineage>
        <taxon>Bacteria</taxon>
        <taxon>Pseudomonadati</taxon>
        <taxon>Bacteroidota</taxon>
        <taxon>Flavobacteriia</taxon>
        <taxon>Flavobacteriales</taxon>
        <taxon>Weeksellaceae</taxon>
        <taxon>Empedobacter</taxon>
    </lineage>
</organism>
<keyword evidence="1" id="KW-0378">Hydrolase</keyword>